<protein>
    <submittedName>
        <fullName evidence="1">Uncharacterized protein</fullName>
    </submittedName>
</protein>
<evidence type="ECO:0000313" key="2">
    <source>
        <dbReference type="Proteomes" id="UP001642487"/>
    </source>
</evidence>
<organism evidence="1 2">
    <name type="scientific">Citrullus colocynthis</name>
    <name type="common">colocynth</name>
    <dbReference type="NCBI Taxonomy" id="252529"/>
    <lineage>
        <taxon>Eukaryota</taxon>
        <taxon>Viridiplantae</taxon>
        <taxon>Streptophyta</taxon>
        <taxon>Embryophyta</taxon>
        <taxon>Tracheophyta</taxon>
        <taxon>Spermatophyta</taxon>
        <taxon>Magnoliopsida</taxon>
        <taxon>eudicotyledons</taxon>
        <taxon>Gunneridae</taxon>
        <taxon>Pentapetalae</taxon>
        <taxon>rosids</taxon>
        <taxon>fabids</taxon>
        <taxon>Cucurbitales</taxon>
        <taxon>Cucurbitaceae</taxon>
        <taxon>Benincaseae</taxon>
        <taxon>Citrullus</taxon>
    </lineage>
</organism>
<gene>
    <name evidence="1" type="ORF">CITCOLO1_LOCUS19540</name>
</gene>
<sequence length="73" mass="8607">MVSGLKHKRKYLLKRVMYSQTGANAQAGTGTGTEILRHRIESFHRFHFPFSWRLFLFTIKLKAYLFLFTVEPS</sequence>
<proteinExistence type="predicted"/>
<keyword evidence="2" id="KW-1185">Reference proteome</keyword>
<name>A0ABP0Z796_9ROSI</name>
<dbReference type="EMBL" id="OZ021742">
    <property type="protein sequence ID" value="CAK9327171.1"/>
    <property type="molecule type" value="Genomic_DNA"/>
</dbReference>
<accession>A0ABP0Z796</accession>
<dbReference type="Proteomes" id="UP001642487">
    <property type="component" value="Chromosome 8"/>
</dbReference>
<evidence type="ECO:0000313" key="1">
    <source>
        <dbReference type="EMBL" id="CAK9327171.1"/>
    </source>
</evidence>
<reference evidence="1 2" key="1">
    <citation type="submission" date="2024-03" db="EMBL/GenBank/DDBJ databases">
        <authorList>
            <person name="Gkanogiannis A."/>
            <person name="Becerra Lopez-Lavalle L."/>
        </authorList>
    </citation>
    <scope>NUCLEOTIDE SEQUENCE [LARGE SCALE GENOMIC DNA]</scope>
</reference>